<sequence length="52" mass="5372">MTVLRNVQAAWTAEELLAGGGQYAPTSGGFGVGGSRQKAGGCFNSTIRQPSW</sequence>
<gene>
    <name evidence="1" type="ORF">GSTENG00006433001</name>
</gene>
<evidence type="ECO:0000313" key="1">
    <source>
        <dbReference type="EMBL" id="CAF91594.1"/>
    </source>
</evidence>
<reference evidence="1" key="2">
    <citation type="submission" date="2004-02" db="EMBL/GenBank/DDBJ databases">
        <authorList>
            <consortium name="Genoscope"/>
            <consortium name="Whitehead Institute Centre for Genome Research"/>
        </authorList>
    </citation>
    <scope>NUCLEOTIDE SEQUENCE</scope>
</reference>
<dbReference type="KEGG" id="tng:GSTEN00006433G001"/>
<dbReference type="EMBL" id="CAAE01008878">
    <property type="protein sequence ID" value="CAF91594.1"/>
    <property type="molecule type" value="Genomic_DNA"/>
</dbReference>
<comment type="caution">
    <text evidence="1">The sequence shown here is derived from an EMBL/GenBank/DDBJ whole genome shotgun (WGS) entry which is preliminary data.</text>
</comment>
<dbReference type="AlphaFoldDB" id="Q4T688"/>
<proteinExistence type="predicted"/>
<reference evidence="1" key="1">
    <citation type="journal article" date="2004" name="Nature">
        <title>Genome duplication in the teleost fish Tetraodon nigroviridis reveals the early vertebrate proto-karyotype.</title>
        <authorList>
            <person name="Jaillon O."/>
            <person name="Aury J.-M."/>
            <person name="Brunet F."/>
            <person name="Petit J.-L."/>
            <person name="Stange-Thomann N."/>
            <person name="Mauceli E."/>
            <person name="Bouneau L."/>
            <person name="Fischer C."/>
            <person name="Ozouf-Costaz C."/>
            <person name="Bernot A."/>
            <person name="Nicaud S."/>
            <person name="Jaffe D."/>
            <person name="Fisher S."/>
            <person name="Lutfalla G."/>
            <person name="Dossat C."/>
            <person name="Segurens B."/>
            <person name="Dasilva C."/>
            <person name="Salanoubat M."/>
            <person name="Levy M."/>
            <person name="Boudet N."/>
            <person name="Castellano S."/>
            <person name="Anthouard V."/>
            <person name="Jubin C."/>
            <person name="Castelli V."/>
            <person name="Katinka M."/>
            <person name="Vacherie B."/>
            <person name="Biemont C."/>
            <person name="Skalli Z."/>
            <person name="Cattolico L."/>
            <person name="Poulain J."/>
            <person name="De Berardinis V."/>
            <person name="Cruaud C."/>
            <person name="Duprat S."/>
            <person name="Brottier P."/>
            <person name="Coutanceau J.-P."/>
            <person name="Gouzy J."/>
            <person name="Parra G."/>
            <person name="Lardier G."/>
            <person name="Chapple C."/>
            <person name="McKernan K.J."/>
            <person name="McEwan P."/>
            <person name="Bosak S."/>
            <person name="Kellis M."/>
            <person name="Volff J.-N."/>
            <person name="Guigo R."/>
            <person name="Zody M.C."/>
            <person name="Mesirov J."/>
            <person name="Lindblad-Toh K."/>
            <person name="Birren B."/>
            <person name="Nusbaum C."/>
            <person name="Kahn D."/>
            <person name="Robinson-Rechavi M."/>
            <person name="Laudet V."/>
            <person name="Schachter V."/>
            <person name="Quetier F."/>
            <person name="Saurin W."/>
            <person name="Scarpelli C."/>
            <person name="Wincker P."/>
            <person name="Lander E.S."/>
            <person name="Weissenbach J."/>
            <person name="Roest Crollius H."/>
        </authorList>
    </citation>
    <scope>NUCLEOTIDE SEQUENCE [LARGE SCALE GENOMIC DNA]</scope>
</reference>
<organism evidence="1">
    <name type="scientific">Tetraodon nigroviridis</name>
    <name type="common">Spotted green pufferfish</name>
    <name type="synonym">Chelonodon nigroviridis</name>
    <dbReference type="NCBI Taxonomy" id="99883"/>
    <lineage>
        <taxon>Eukaryota</taxon>
        <taxon>Metazoa</taxon>
        <taxon>Chordata</taxon>
        <taxon>Craniata</taxon>
        <taxon>Vertebrata</taxon>
        <taxon>Euteleostomi</taxon>
        <taxon>Actinopterygii</taxon>
        <taxon>Neopterygii</taxon>
        <taxon>Teleostei</taxon>
        <taxon>Neoteleostei</taxon>
        <taxon>Acanthomorphata</taxon>
        <taxon>Eupercaria</taxon>
        <taxon>Tetraodontiformes</taxon>
        <taxon>Tetradontoidea</taxon>
        <taxon>Tetraodontidae</taxon>
        <taxon>Tetraodon</taxon>
    </lineage>
</organism>
<protein>
    <submittedName>
        <fullName evidence="1">(spotted green pufferfish) hypothetical protein</fullName>
    </submittedName>
</protein>
<accession>Q4T688</accession>
<name>Q4T688_TETNG</name>